<evidence type="ECO:0000256" key="2">
    <source>
        <dbReference type="ARBA" id="ARBA00022475"/>
    </source>
</evidence>
<evidence type="ECO:0000259" key="7">
    <source>
        <dbReference type="PROSITE" id="PS50850"/>
    </source>
</evidence>
<keyword evidence="2" id="KW-1003">Cell membrane</keyword>
<dbReference type="GO" id="GO:0022857">
    <property type="term" value="F:transmembrane transporter activity"/>
    <property type="evidence" value="ECO:0007669"/>
    <property type="project" value="InterPro"/>
</dbReference>
<proteinExistence type="predicted"/>
<sequence length="390" mass="41553">MPIAPQKLHLDRNLHILFGVTLIVVMGVSSIAPAFPPIMEAFGLTATKVAWLVTAFTLPGVFLTPVFGILADRHGRKKVLVPALVCFGIFGAACTLADSFAMLVGLRFLQGVGAASLGALNMTIISDLYSGNQRTQALGYNAGMLSLGTTLFPLLGGILAQFGWRWPFLLPLLALPLALAVLIRLQCPEPDRDVDFMEYMRLALKRASGSRALALFATTAVTFIILYGVLISFLPVYLAETFDAEPWAIGMIFASTSLATAIMSTQLGRLARVVPPSGLLVAAFVLYAVSAVLIPLMPSLWWVLLPIMIFGVAQGLNIPCVQTLLADLAPMEQRGAFMALNGTVLRVGQTLGPVVMGTSYAVAGYWGVFITGAVLALSVCVLVLLTLREG</sequence>
<evidence type="ECO:0000256" key="6">
    <source>
        <dbReference type="SAM" id="Phobius"/>
    </source>
</evidence>
<name>A0A2Z6AU47_9BACT</name>
<dbReference type="PROSITE" id="PS50850">
    <property type="entry name" value="MFS"/>
    <property type="match status" value="1"/>
</dbReference>
<feature type="transmembrane region" description="Helical" evidence="6">
    <location>
        <begin position="16"/>
        <end position="38"/>
    </location>
</feature>
<accession>A0A2Z6AU47</accession>
<feature type="transmembrane region" description="Helical" evidence="6">
    <location>
        <begin position="142"/>
        <end position="162"/>
    </location>
</feature>
<dbReference type="PANTHER" id="PTHR43124">
    <property type="entry name" value="PURINE EFFLUX PUMP PBUE"/>
    <property type="match status" value="1"/>
</dbReference>
<reference evidence="8 9" key="1">
    <citation type="journal article" date="2018" name="Sci. Adv.">
        <title>Multi-heme cytochromes provide a pathway for survival in energy-limited environments.</title>
        <authorList>
            <person name="Deng X."/>
            <person name="Dohmae N."/>
            <person name="Nealson K.H."/>
            <person name="Hashimoto K."/>
            <person name="Okamoto A."/>
        </authorList>
    </citation>
    <scope>NUCLEOTIDE SEQUENCE [LARGE SCALE GENOMIC DNA]</scope>
    <source>
        <strain evidence="8 9">IS5</strain>
    </source>
</reference>
<keyword evidence="9" id="KW-1185">Reference proteome</keyword>
<feature type="transmembrane region" description="Helical" evidence="6">
    <location>
        <begin position="83"/>
        <end position="106"/>
    </location>
</feature>
<feature type="transmembrane region" description="Helical" evidence="6">
    <location>
        <begin position="363"/>
        <end position="387"/>
    </location>
</feature>
<keyword evidence="3 6" id="KW-0812">Transmembrane</keyword>
<feature type="transmembrane region" description="Helical" evidence="6">
    <location>
        <begin position="168"/>
        <end position="187"/>
    </location>
</feature>
<dbReference type="InterPro" id="IPR036259">
    <property type="entry name" value="MFS_trans_sf"/>
</dbReference>
<dbReference type="InterPro" id="IPR011701">
    <property type="entry name" value="MFS"/>
</dbReference>
<dbReference type="InterPro" id="IPR001958">
    <property type="entry name" value="Tet-R_TetA/multi-R_MdtG-like"/>
</dbReference>
<protein>
    <submittedName>
        <fullName evidence="8">Major facilitator superfamily MFS_1</fullName>
    </submittedName>
</protein>
<keyword evidence="4 6" id="KW-1133">Transmembrane helix</keyword>
<evidence type="ECO:0000256" key="3">
    <source>
        <dbReference type="ARBA" id="ARBA00022692"/>
    </source>
</evidence>
<comment type="subcellular location">
    <subcellularLocation>
        <location evidence="1">Cell membrane</location>
        <topology evidence="1">Multi-pass membrane protein</topology>
    </subcellularLocation>
</comment>
<dbReference type="EMBL" id="AP017378">
    <property type="protein sequence ID" value="BBD06755.1"/>
    <property type="molecule type" value="Genomic_DNA"/>
</dbReference>
<dbReference type="InterPro" id="IPR020846">
    <property type="entry name" value="MFS_dom"/>
</dbReference>
<evidence type="ECO:0000256" key="4">
    <source>
        <dbReference type="ARBA" id="ARBA00022989"/>
    </source>
</evidence>
<feature type="transmembrane region" description="Helical" evidence="6">
    <location>
        <begin position="112"/>
        <end position="130"/>
    </location>
</feature>
<gene>
    <name evidence="8" type="ORF">DFE_0029</name>
</gene>
<dbReference type="AlphaFoldDB" id="A0A2Z6AU47"/>
<dbReference type="CDD" id="cd17474">
    <property type="entry name" value="MFS_YfmO_like"/>
    <property type="match status" value="1"/>
</dbReference>
<keyword evidence="5 6" id="KW-0472">Membrane</keyword>
<feature type="transmembrane region" description="Helical" evidence="6">
    <location>
        <begin position="277"/>
        <end position="297"/>
    </location>
</feature>
<feature type="domain" description="Major facilitator superfamily (MFS) profile" evidence="7">
    <location>
        <begin position="13"/>
        <end position="390"/>
    </location>
</feature>
<feature type="transmembrane region" description="Helical" evidence="6">
    <location>
        <begin position="50"/>
        <end position="71"/>
    </location>
</feature>
<dbReference type="InterPro" id="IPR050189">
    <property type="entry name" value="MFS_Efflux_Transporters"/>
</dbReference>
<dbReference type="RefSeq" id="WP_126375570.1">
    <property type="nucleotide sequence ID" value="NZ_AP017378.1"/>
</dbReference>
<feature type="transmembrane region" description="Helical" evidence="6">
    <location>
        <begin position="246"/>
        <end position="265"/>
    </location>
</feature>
<feature type="transmembrane region" description="Helical" evidence="6">
    <location>
        <begin position="208"/>
        <end position="234"/>
    </location>
</feature>
<evidence type="ECO:0000313" key="9">
    <source>
        <dbReference type="Proteomes" id="UP000269883"/>
    </source>
</evidence>
<dbReference type="Gene3D" id="1.20.1250.20">
    <property type="entry name" value="MFS general substrate transporter like domains"/>
    <property type="match status" value="1"/>
</dbReference>
<organism evidence="8 9">
    <name type="scientific">Desulfovibrio ferrophilus</name>
    <dbReference type="NCBI Taxonomy" id="241368"/>
    <lineage>
        <taxon>Bacteria</taxon>
        <taxon>Pseudomonadati</taxon>
        <taxon>Thermodesulfobacteriota</taxon>
        <taxon>Desulfovibrionia</taxon>
        <taxon>Desulfovibrionales</taxon>
        <taxon>Desulfovibrionaceae</taxon>
        <taxon>Desulfovibrio</taxon>
    </lineage>
</organism>
<dbReference type="OrthoDB" id="9812221at2"/>
<dbReference type="Pfam" id="PF07690">
    <property type="entry name" value="MFS_1"/>
    <property type="match status" value="1"/>
</dbReference>
<dbReference type="SUPFAM" id="SSF103473">
    <property type="entry name" value="MFS general substrate transporter"/>
    <property type="match status" value="1"/>
</dbReference>
<evidence type="ECO:0000313" key="8">
    <source>
        <dbReference type="EMBL" id="BBD06755.1"/>
    </source>
</evidence>
<evidence type="ECO:0000256" key="1">
    <source>
        <dbReference type="ARBA" id="ARBA00004651"/>
    </source>
</evidence>
<dbReference type="KEGG" id="dfl:DFE_0029"/>
<dbReference type="Proteomes" id="UP000269883">
    <property type="component" value="Chromosome"/>
</dbReference>
<evidence type="ECO:0000256" key="5">
    <source>
        <dbReference type="ARBA" id="ARBA00023136"/>
    </source>
</evidence>
<dbReference type="PANTHER" id="PTHR43124:SF3">
    <property type="entry name" value="CHLORAMPHENICOL EFFLUX PUMP RV0191"/>
    <property type="match status" value="1"/>
</dbReference>
<dbReference type="PRINTS" id="PR01035">
    <property type="entry name" value="TCRTETA"/>
</dbReference>
<dbReference type="GO" id="GO:0005886">
    <property type="term" value="C:plasma membrane"/>
    <property type="evidence" value="ECO:0007669"/>
    <property type="project" value="UniProtKB-SubCell"/>
</dbReference>